<evidence type="ECO:0000313" key="1">
    <source>
        <dbReference type="EMBL" id="TIH35303.1"/>
    </source>
</evidence>
<gene>
    <name evidence="1" type="ORF">D4765_11360</name>
</gene>
<dbReference type="RefSeq" id="WP_136642407.1">
    <property type="nucleotide sequence ID" value="NZ_QYRT01000020.1"/>
</dbReference>
<reference evidence="1 2" key="1">
    <citation type="journal article" date="2019" name="Microorganisms">
        <title>Systematic Affiliation and Genome Analysis of Subtercola vilae DB165(T) with Particular Emphasis on Cold Adaptation of an Isolate from a High-Altitude Cold Volcano Lake.</title>
        <authorList>
            <person name="Villalobos A.S."/>
            <person name="Wiese J."/>
            <person name="Imhoff J.F."/>
            <person name="Dorador C."/>
            <person name="Keller A."/>
            <person name="Hentschel U."/>
        </authorList>
    </citation>
    <scope>NUCLEOTIDE SEQUENCE [LARGE SCALE GENOMIC DNA]</scope>
    <source>
        <strain evidence="1 2">DB165</strain>
    </source>
</reference>
<dbReference type="SUPFAM" id="SSF52540">
    <property type="entry name" value="P-loop containing nucleoside triphosphate hydrolases"/>
    <property type="match status" value="1"/>
</dbReference>
<dbReference type="AlphaFoldDB" id="A0A4T2BU94"/>
<dbReference type="Proteomes" id="UP000306192">
    <property type="component" value="Unassembled WGS sequence"/>
</dbReference>
<organism evidence="1 2">
    <name type="scientific">Subtercola vilae</name>
    <dbReference type="NCBI Taxonomy" id="2056433"/>
    <lineage>
        <taxon>Bacteria</taxon>
        <taxon>Bacillati</taxon>
        <taxon>Actinomycetota</taxon>
        <taxon>Actinomycetes</taxon>
        <taxon>Micrococcales</taxon>
        <taxon>Microbacteriaceae</taxon>
        <taxon>Subtercola</taxon>
    </lineage>
</organism>
<accession>A0A4T2BU94</accession>
<sequence>MLVRDVFGIAPVIHADSYVDRGGLDGHVRRLLERHIHLAITGESRSGKSWLRQNTIIDALVVQCRSGHTVLDLYTLALNTLGLRLSFESASAGSMEGRLYSAGSRGEKLLREVLMADLCGFAEEVSSTGIMFHGADHLALIAAVFQASHRRLVIEDFHYLAYAEQRLFASDLKAFWDLSTYVVVIGVWNGPNLLAELNPELHDRQNELVISWTDFELRRVISQGSAMLMLPVAEAIVERILMLSLGNVARLQLLTLQTLEEAEDATASLPHLL</sequence>
<evidence type="ECO:0008006" key="3">
    <source>
        <dbReference type="Google" id="ProtNLM"/>
    </source>
</evidence>
<keyword evidence="2" id="KW-1185">Reference proteome</keyword>
<evidence type="ECO:0000313" key="2">
    <source>
        <dbReference type="Proteomes" id="UP000306192"/>
    </source>
</evidence>
<name>A0A4T2BU94_9MICO</name>
<dbReference type="OrthoDB" id="2531964at2"/>
<dbReference type="EMBL" id="QYRT01000020">
    <property type="protein sequence ID" value="TIH35303.1"/>
    <property type="molecule type" value="Genomic_DNA"/>
</dbReference>
<proteinExistence type="predicted"/>
<comment type="caution">
    <text evidence="1">The sequence shown here is derived from an EMBL/GenBank/DDBJ whole genome shotgun (WGS) entry which is preliminary data.</text>
</comment>
<protein>
    <recommendedName>
        <fullName evidence="3">ATP-binding protein</fullName>
    </recommendedName>
</protein>
<dbReference type="InterPro" id="IPR027417">
    <property type="entry name" value="P-loop_NTPase"/>
</dbReference>